<evidence type="ECO:0000313" key="3">
    <source>
        <dbReference type="Proteomes" id="UP000037460"/>
    </source>
</evidence>
<dbReference type="Proteomes" id="UP000037460">
    <property type="component" value="Unassembled WGS sequence"/>
</dbReference>
<reference evidence="3" key="1">
    <citation type="journal article" date="2015" name="PLoS Genet.">
        <title>Genome Sequence and Transcriptome Analyses of Chrysochromulina tobin: Metabolic Tools for Enhanced Algal Fitness in the Prominent Order Prymnesiales (Haptophyceae).</title>
        <authorList>
            <person name="Hovde B.T."/>
            <person name="Deodato C.R."/>
            <person name="Hunsperger H.M."/>
            <person name="Ryken S.A."/>
            <person name="Yost W."/>
            <person name="Jha R.K."/>
            <person name="Patterson J."/>
            <person name="Monnat R.J. Jr."/>
            <person name="Barlow S.B."/>
            <person name="Starkenburg S.R."/>
            <person name="Cattolico R.A."/>
        </authorList>
    </citation>
    <scope>NUCLEOTIDE SEQUENCE</scope>
    <source>
        <strain evidence="3">CCMP291</strain>
    </source>
</reference>
<proteinExistence type="predicted"/>
<accession>A0A0M0JET8</accession>
<evidence type="ECO:0000256" key="1">
    <source>
        <dbReference type="SAM" id="MobiDB-lite"/>
    </source>
</evidence>
<dbReference type="AlphaFoldDB" id="A0A0M0JET8"/>
<sequence length="167" mass="17906">MKRLQKALDRIRQLVSSRKFVGARHGADGGERVDESQAEVGAVSSAELDEEVTRGLLRAEVGADAIEDPWSVFVAKQSADCEATCAASGKRCSEEGLRAINVCSELEKYLKCQGCEVSFGADQPALVSEDAPAESKPRMCLVNTEAPTCLGFHKLTTRLCACAAVRD</sequence>
<protein>
    <submittedName>
        <fullName evidence="2">Uncharacterized protein</fullName>
    </submittedName>
</protein>
<dbReference type="EMBL" id="JWZX01003057">
    <property type="protein sequence ID" value="KOO24758.1"/>
    <property type="molecule type" value="Genomic_DNA"/>
</dbReference>
<gene>
    <name evidence="2" type="ORF">Ctob_003442</name>
</gene>
<organism evidence="2 3">
    <name type="scientific">Chrysochromulina tobinii</name>
    <dbReference type="NCBI Taxonomy" id="1460289"/>
    <lineage>
        <taxon>Eukaryota</taxon>
        <taxon>Haptista</taxon>
        <taxon>Haptophyta</taxon>
        <taxon>Prymnesiophyceae</taxon>
        <taxon>Prymnesiales</taxon>
        <taxon>Chrysochromulinaceae</taxon>
        <taxon>Chrysochromulina</taxon>
    </lineage>
</organism>
<keyword evidence="3" id="KW-1185">Reference proteome</keyword>
<comment type="caution">
    <text evidence="2">The sequence shown here is derived from an EMBL/GenBank/DDBJ whole genome shotgun (WGS) entry which is preliminary data.</text>
</comment>
<feature type="compositionally biased region" description="Basic and acidic residues" evidence="1">
    <location>
        <begin position="25"/>
        <end position="35"/>
    </location>
</feature>
<evidence type="ECO:0000313" key="2">
    <source>
        <dbReference type="EMBL" id="KOO24758.1"/>
    </source>
</evidence>
<feature type="region of interest" description="Disordered" evidence="1">
    <location>
        <begin position="22"/>
        <end position="44"/>
    </location>
</feature>
<name>A0A0M0JET8_9EUKA</name>